<keyword evidence="1" id="KW-0812">Transmembrane</keyword>
<keyword evidence="3" id="KW-1185">Reference proteome</keyword>
<sequence length="1001" mass="112676">MNLRLLLTLLLITIFLQDLITFIPISSTHVLTPKVYARDPTYYPIGVSSNGISPSGVKVVVQTNSVMGYAYIGSLSTSGASLQLNVMLVMSSLSNFQEYWIQNVIQFEGSQMRFIDNIWNFTAYGAGLNPAYISGNGQLTTTTTNNGQVVSFYYYSTPYHSFSTPMSLLLFINVSKISDGAEVCIGYEMGGSYVKYDTVIIKLNNINNAYILVAPQLTGNGEQFDVELVWGGFSNGSTATFSAMKSQLAIYYKVTGTNLYSPFPEVYNYGFDTAETSSNIQATLGNNSMVCVTIGNPNPSYLTSYFTPLIPGWTLVTVLSNHYYLVNGYNTTANVPYNTQEPSYGEPYYISYTSPSNITIQLPVLNTTFYRYLPVSKVLNSSSGGSYNTTNNIITLSNGYYQVIVSYIQIPNLFKVTINVPMWGLLNGTPALIKSGEYYYGEVIELPIYNYTIIGPGERELLIPNVTYIVVTTNITIHVTVVLQYLVNIKTEYPLMVEVNGKTFNVTGNHWFNSSSTVVIPPQYYYLSAGVREELVNPTSFIVSQPNINYTASWITQYRLIVNSPLPLYELVNGINMTATHIQWINESSRVIIPPQIYYSSKTERWILTNYLNITMNSPVNFTARFLLQFYVIVPYKALAEVNGSYQNITSGWYNNGTVITVPSKYYYISNDERVVYYIPTPFKITINSSMTITIFSSYQYYVSINRELEGYVNGTLMNITSGWYNNGTTIVFKIAYYDFISPSERIVYSPNITYVIVNKPIIIEVPLVKQFLINVISPYPIKGIVNGMSINFTTGWYDSGLSIYVPVQYYYVNNYSRYVLINNMTITVESPMNFTAIWRLQFYVNASSNYPVLALVDGHLVNLTKGWYFNGSEIQIVSNVTYPINSTVRYAILSVLPSSNFTLTKPTSITVTYYPQYLVTINGQKSWYFKGSEIRLYTTVPFFESVRWNGTYNLPNGAVIIVNKPIVENAVVSINLVNVASVILMIISTLLILFAVIKRR</sequence>
<organism evidence="2 3">
    <name type="scientific">Stygiolobus azoricus</name>
    <dbReference type="NCBI Taxonomy" id="41675"/>
    <lineage>
        <taxon>Archaea</taxon>
        <taxon>Thermoproteota</taxon>
        <taxon>Thermoprotei</taxon>
        <taxon>Sulfolobales</taxon>
        <taxon>Sulfolobaceae</taxon>
        <taxon>Stygiolobus</taxon>
    </lineage>
</organism>
<evidence type="ECO:0000313" key="2">
    <source>
        <dbReference type="EMBL" id="QGR20435.1"/>
    </source>
</evidence>
<evidence type="ECO:0000256" key="1">
    <source>
        <dbReference type="SAM" id="Phobius"/>
    </source>
</evidence>
<dbReference type="KEGG" id="sazo:D1868_10865"/>
<gene>
    <name evidence="2" type="ORF">D1868_10865</name>
</gene>
<feature type="transmembrane region" description="Helical" evidence="1">
    <location>
        <begin position="977"/>
        <end position="998"/>
    </location>
</feature>
<dbReference type="OrthoDB" id="42325at2157"/>
<dbReference type="GeneID" id="42799579"/>
<dbReference type="Pfam" id="PF05317">
    <property type="entry name" value="Thermopsin"/>
    <property type="match status" value="1"/>
</dbReference>
<dbReference type="AlphaFoldDB" id="A0A650CRR4"/>
<name>A0A650CRR4_9CREN</name>
<proteinExistence type="predicted"/>
<reference evidence="2 3" key="1">
    <citation type="submission" date="2019-10" db="EMBL/GenBank/DDBJ databases">
        <title>Genome Sequences from Six Type Strain Members of the Archaeal Family Sulfolobaceae: Acidianus ambivalens, Acidianus infernus, Metallosphaera prunae, Stygiolobus azoricus, Sulfolobus metallicus, and Sulfurisphaera ohwakuensis.</title>
        <authorList>
            <person name="Counts J.A."/>
            <person name="Kelly R.M."/>
        </authorList>
    </citation>
    <scope>NUCLEOTIDE SEQUENCE [LARGE SCALE GENOMIC DNA]</scope>
    <source>
        <strain evidence="2 3">FC6</strain>
    </source>
</reference>
<dbReference type="Proteomes" id="UP000423396">
    <property type="component" value="Chromosome"/>
</dbReference>
<keyword evidence="1" id="KW-1133">Transmembrane helix</keyword>
<keyword evidence="1" id="KW-0472">Membrane</keyword>
<dbReference type="InterPro" id="IPR007981">
    <property type="entry name" value="Peptidase_A5"/>
</dbReference>
<evidence type="ECO:0008006" key="4">
    <source>
        <dbReference type="Google" id="ProtNLM"/>
    </source>
</evidence>
<protein>
    <recommendedName>
        <fullName evidence="4">Thermopsin</fullName>
    </recommendedName>
</protein>
<dbReference type="RefSeq" id="WP_156007887.1">
    <property type="nucleotide sequence ID" value="NZ_CP045483.1"/>
</dbReference>
<evidence type="ECO:0000313" key="3">
    <source>
        <dbReference type="Proteomes" id="UP000423396"/>
    </source>
</evidence>
<dbReference type="EMBL" id="CP045483">
    <property type="protein sequence ID" value="QGR20435.1"/>
    <property type="molecule type" value="Genomic_DNA"/>
</dbReference>
<accession>A0A650CRR4</accession>